<reference evidence="1" key="1">
    <citation type="submission" date="2015-04" db="EMBL/GenBank/DDBJ databases">
        <authorList>
            <person name="Syromyatnikov M.Y."/>
            <person name="Popov V.N."/>
        </authorList>
    </citation>
    <scope>NUCLEOTIDE SEQUENCE</scope>
    <source>
        <strain evidence="1">MO-1</strain>
    </source>
</reference>
<protein>
    <submittedName>
        <fullName evidence="1">Uncharacterized protein</fullName>
    </submittedName>
</protein>
<dbReference type="AlphaFoldDB" id="A0A1S7LI15"/>
<organism evidence="1">
    <name type="scientific">Magnetococcus massalia (strain MO-1)</name>
    <dbReference type="NCBI Taxonomy" id="451514"/>
    <lineage>
        <taxon>Bacteria</taxon>
        <taxon>Pseudomonadati</taxon>
        <taxon>Pseudomonadota</taxon>
        <taxon>Magnetococcia</taxon>
        <taxon>Magnetococcales</taxon>
        <taxon>Magnetococcaceae</taxon>
        <taxon>Magnetococcus</taxon>
    </lineage>
</organism>
<accession>A0A1S7LI15</accession>
<sequence>MPSLAWNQLPATLHEISGLGRVLNESMGAPERYRKGLKGFRPFGFGPKIRSTSLLVVYREPRCALLAPSITNFWPQTRLISSLRARPNCFGIVGIYERQPF</sequence>
<proteinExistence type="predicted"/>
<name>A0A1S7LI15_MAGMO</name>
<gene>
    <name evidence="1" type="ORF">MAGMO_2035</name>
</gene>
<dbReference type="EMBL" id="LO017727">
    <property type="protein sequence ID" value="CRH06208.1"/>
    <property type="molecule type" value="Genomic_DNA"/>
</dbReference>
<evidence type="ECO:0000313" key="1">
    <source>
        <dbReference type="EMBL" id="CRH06208.1"/>
    </source>
</evidence>